<dbReference type="InterPro" id="IPR049560">
    <property type="entry name" value="MeTrfase_RsmB-F_NOP2_cat"/>
</dbReference>
<evidence type="ECO:0000256" key="6">
    <source>
        <dbReference type="ARBA" id="ARBA00022603"/>
    </source>
</evidence>
<evidence type="ECO:0000256" key="5">
    <source>
        <dbReference type="ARBA" id="ARBA00022552"/>
    </source>
</evidence>
<name>A0A6J4IUX9_9BACT</name>
<keyword evidence="9 13" id="KW-0694">RNA-binding</keyword>
<evidence type="ECO:0000256" key="9">
    <source>
        <dbReference type="ARBA" id="ARBA00022884"/>
    </source>
</evidence>
<evidence type="ECO:0000256" key="13">
    <source>
        <dbReference type="PROSITE-ProRule" id="PRU01023"/>
    </source>
</evidence>
<dbReference type="EC" id="2.1.1.176" evidence="3"/>
<evidence type="ECO:0000256" key="3">
    <source>
        <dbReference type="ARBA" id="ARBA00012140"/>
    </source>
</evidence>
<proteinExistence type="inferred from homology"/>
<sequence length="416" mass="45930">MAHQSARAIAFAALREWRRGDRFGDAILQALLSGSALAGSDRAFATELFYGVLRNLTLLDFWIALLRSGSIDDESRDLLRLGLYQMFCLRTPSHAAVFETVELASRRSRSFVNAMLRSALRRAEELQQAADAAPLTSRTSHPGFLIERWTRTFGADATSALCEWDNQSAPVYARVNTLRTSPAEFLAHHPESEPLPSHPLFVRLTSIPAEALGRGDCYIQDPSTSAAVELLGPQPGQTVLDACAAPGGKSGFMAALMQNRGELVACDRDPARVEKLAGNLERLGVQIARVAQHDWAAQPLAEELAPRSFDRILLDAPCTNTGVLRRRVDARWRLQPNDFKRMPEEQLTILRRLVPLLKPGGALVYSTCSIEPEENEQVVSRAMAEFPFLRQDGERSVLPFRDGYDGAFAARLLHAG</sequence>
<dbReference type="SUPFAM" id="SSF53335">
    <property type="entry name" value="S-adenosyl-L-methionine-dependent methyltransferases"/>
    <property type="match status" value="1"/>
</dbReference>
<feature type="binding site" evidence="13">
    <location>
        <position position="315"/>
    </location>
    <ligand>
        <name>S-adenosyl-L-methionine</name>
        <dbReference type="ChEBI" id="CHEBI:59789"/>
    </ligand>
</feature>
<accession>A0A6J4IUX9</accession>
<protein>
    <recommendedName>
        <fullName evidence="3">16S rRNA (cytosine(967)-C(5))-methyltransferase</fullName>
        <ecNumber evidence="3">2.1.1.176</ecNumber>
    </recommendedName>
    <alternativeName>
        <fullName evidence="10">16S rRNA m5C967 methyltransferase</fullName>
    </alternativeName>
    <alternativeName>
        <fullName evidence="11">rRNA (cytosine-C(5)-)-methyltransferase RsmB</fullName>
    </alternativeName>
</protein>
<dbReference type="AlphaFoldDB" id="A0A6J4IUX9"/>
<keyword evidence="5" id="KW-0698">rRNA processing</keyword>
<feature type="binding site" evidence="13">
    <location>
        <begin position="243"/>
        <end position="249"/>
    </location>
    <ligand>
        <name>S-adenosyl-L-methionine</name>
        <dbReference type="ChEBI" id="CHEBI:59789"/>
    </ligand>
</feature>
<dbReference type="GO" id="GO:0005737">
    <property type="term" value="C:cytoplasm"/>
    <property type="evidence" value="ECO:0007669"/>
    <property type="project" value="UniProtKB-SubCell"/>
</dbReference>
<comment type="similarity">
    <text evidence="13">Belongs to the class I-like SAM-binding methyltransferase superfamily. RsmB/NOP family.</text>
</comment>
<gene>
    <name evidence="15" type="ORF">AVDCRST_MAG42-2667</name>
</gene>
<dbReference type="EMBL" id="CADCTA010000095">
    <property type="protein sequence ID" value="CAA9260183.1"/>
    <property type="molecule type" value="Genomic_DNA"/>
</dbReference>
<keyword evidence="8 13" id="KW-0949">S-adenosyl-L-methionine</keyword>
<evidence type="ECO:0000256" key="11">
    <source>
        <dbReference type="ARBA" id="ARBA00031088"/>
    </source>
</evidence>
<dbReference type="GO" id="GO:0006355">
    <property type="term" value="P:regulation of DNA-templated transcription"/>
    <property type="evidence" value="ECO:0007669"/>
    <property type="project" value="InterPro"/>
</dbReference>
<feature type="binding site" evidence="13">
    <location>
        <position position="267"/>
    </location>
    <ligand>
        <name>S-adenosyl-L-methionine</name>
        <dbReference type="ChEBI" id="CHEBI:59789"/>
    </ligand>
</feature>
<dbReference type="GO" id="GO:0008649">
    <property type="term" value="F:rRNA methyltransferase activity"/>
    <property type="evidence" value="ECO:0007669"/>
    <property type="project" value="InterPro"/>
</dbReference>
<keyword evidence="4" id="KW-0963">Cytoplasm</keyword>
<dbReference type="Pfam" id="PF01189">
    <property type="entry name" value="Methyltr_RsmB-F"/>
    <property type="match status" value="1"/>
</dbReference>
<keyword evidence="6 13" id="KW-0489">Methyltransferase</keyword>
<dbReference type="InterPro" id="IPR054728">
    <property type="entry name" value="RsmB-like_ferredoxin"/>
</dbReference>
<evidence type="ECO:0000259" key="14">
    <source>
        <dbReference type="PROSITE" id="PS51686"/>
    </source>
</evidence>
<feature type="binding site" evidence="13">
    <location>
        <position position="294"/>
    </location>
    <ligand>
        <name>S-adenosyl-L-methionine</name>
        <dbReference type="ChEBI" id="CHEBI:59789"/>
    </ligand>
</feature>
<dbReference type="Pfam" id="PF22458">
    <property type="entry name" value="RsmF-B_ferredox"/>
    <property type="match status" value="1"/>
</dbReference>
<evidence type="ECO:0000313" key="15">
    <source>
        <dbReference type="EMBL" id="CAA9260183.1"/>
    </source>
</evidence>
<dbReference type="InterPro" id="IPR023267">
    <property type="entry name" value="RCMT"/>
</dbReference>
<dbReference type="CDD" id="cd02440">
    <property type="entry name" value="AdoMet_MTases"/>
    <property type="match status" value="1"/>
</dbReference>
<dbReference type="PROSITE" id="PS51686">
    <property type="entry name" value="SAM_MT_RSMB_NOP"/>
    <property type="match status" value="1"/>
</dbReference>
<comment type="subcellular location">
    <subcellularLocation>
        <location evidence="2">Cytoplasm</location>
    </subcellularLocation>
</comment>
<evidence type="ECO:0000256" key="7">
    <source>
        <dbReference type="ARBA" id="ARBA00022679"/>
    </source>
</evidence>
<dbReference type="InterPro" id="IPR029063">
    <property type="entry name" value="SAM-dependent_MTases_sf"/>
</dbReference>
<organism evidence="15">
    <name type="scientific">uncultured Chthoniobacterales bacterium</name>
    <dbReference type="NCBI Taxonomy" id="1836801"/>
    <lineage>
        <taxon>Bacteria</taxon>
        <taxon>Pseudomonadati</taxon>
        <taxon>Verrucomicrobiota</taxon>
        <taxon>Spartobacteria</taxon>
        <taxon>Chthoniobacterales</taxon>
        <taxon>environmental samples</taxon>
    </lineage>
</organism>
<dbReference type="InterPro" id="IPR004573">
    <property type="entry name" value="rRNA_ssu_MeTfrase_B"/>
</dbReference>
<dbReference type="Gene3D" id="1.10.940.10">
    <property type="entry name" value="NusB-like"/>
    <property type="match status" value="1"/>
</dbReference>
<evidence type="ECO:0000256" key="10">
    <source>
        <dbReference type="ARBA" id="ARBA00030399"/>
    </source>
</evidence>
<reference evidence="15" key="1">
    <citation type="submission" date="2020-02" db="EMBL/GenBank/DDBJ databases">
        <authorList>
            <person name="Meier V. D."/>
        </authorList>
    </citation>
    <scope>NUCLEOTIDE SEQUENCE</scope>
    <source>
        <strain evidence="15">AVDCRST_MAG42</strain>
    </source>
</reference>
<dbReference type="Pfam" id="PF01029">
    <property type="entry name" value="NusB"/>
    <property type="match status" value="1"/>
</dbReference>
<dbReference type="InterPro" id="IPR001678">
    <property type="entry name" value="MeTrfase_RsmB-F_NOP2_dom"/>
</dbReference>
<evidence type="ECO:0000256" key="8">
    <source>
        <dbReference type="ARBA" id="ARBA00022691"/>
    </source>
</evidence>
<dbReference type="PRINTS" id="PR02008">
    <property type="entry name" value="RCMTFAMILY"/>
</dbReference>
<dbReference type="Gene3D" id="3.40.50.150">
    <property type="entry name" value="Vaccinia Virus protein VP39"/>
    <property type="match status" value="1"/>
</dbReference>
<evidence type="ECO:0000256" key="12">
    <source>
        <dbReference type="ARBA" id="ARBA00047283"/>
    </source>
</evidence>
<dbReference type="InterPro" id="IPR006027">
    <property type="entry name" value="NusB_RsmB_TIM44"/>
</dbReference>
<dbReference type="PANTHER" id="PTHR22807:SF61">
    <property type="entry name" value="NOL1_NOP2_SUN FAMILY PROTEIN _ ANTITERMINATION NUSB DOMAIN-CONTAINING PROTEIN"/>
    <property type="match status" value="1"/>
</dbReference>
<evidence type="ECO:0000256" key="4">
    <source>
        <dbReference type="ARBA" id="ARBA00022490"/>
    </source>
</evidence>
<dbReference type="GO" id="GO:0003723">
    <property type="term" value="F:RNA binding"/>
    <property type="evidence" value="ECO:0007669"/>
    <property type="project" value="UniProtKB-UniRule"/>
</dbReference>
<keyword evidence="7 13" id="KW-0808">Transferase</keyword>
<dbReference type="SUPFAM" id="SSF48013">
    <property type="entry name" value="NusB-like"/>
    <property type="match status" value="1"/>
</dbReference>
<dbReference type="InterPro" id="IPR035926">
    <property type="entry name" value="NusB-like_sf"/>
</dbReference>
<dbReference type="NCBIfam" id="TIGR00563">
    <property type="entry name" value="rsmB"/>
    <property type="match status" value="1"/>
</dbReference>
<comment type="catalytic activity">
    <reaction evidence="12">
        <text>cytidine(967) in 16S rRNA + S-adenosyl-L-methionine = 5-methylcytidine(967) in 16S rRNA + S-adenosyl-L-homocysteine + H(+)</text>
        <dbReference type="Rhea" id="RHEA:42748"/>
        <dbReference type="Rhea" id="RHEA-COMP:10219"/>
        <dbReference type="Rhea" id="RHEA-COMP:10220"/>
        <dbReference type="ChEBI" id="CHEBI:15378"/>
        <dbReference type="ChEBI" id="CHEBI:57856"/>
        <dbReference type="ChEBI" id="CHEBI:59789"/>
        <dbReference type="ChEBI" id="CHEBI:74483"/>
        <dbReference type="ChEBI" id="CHEBI:82748"/>
        <dbReference type="EC" id="2.1.1.176"/>
    </reaction>
</comment>
<feature type="domain" description="SAM-dependent MTase RsmB/NOP-type" evidence="14">
    <location>
        <begin position="153"/>
        <end position="416"/>
    </location>
</feature>
<comment type="function">
    <text evidence="1">Specifically methylates the cytosine at position 967 (m5C967) of 16S rRNA.</text>
</comment>
<feature type="active site" description="Nucleophile" evidence="13">
    <location>
        <position position="368"/>
    </location>
</feature>
<dbReference type="PANTHER" id="PTHR22807">
    <property type="entry name" value="NOP2 YEAST -RELATED NOL1/NOP2/FMU SUN DOMAIN-CONTAINING"/>
    <property type="match status" value="1"/>
</dbReference>
<evidence type="ECO:0000256" key="2">
    <source>
        <dbReference type="ARBA" id="ARBA00004496"/>
    </source>
</evidence>
<evidence type="ECO:0000256" key="1">
    <source>
        <dbReference type="ARBA" id="ARBA00002724"/>
    </source>
</evidence>